<comment type="caution">
    <text evidence="2">The sequence shown here is derived from an EMBL/GenBank/DDBJ whole genome shotgun (WGS) entry which is preliminary data.</text>
</comment>
<feature type="compositionally biased region" description="Gly residues" evidence="1">
    <location>
        <begin position="788"/>
        <end position="803"/>
    </location>
</feature>
<proteinExistence type="predicted"/>
<feature type="compositionally biased region" description="Basic and acidic residues" evidence="1">
    <location>
        <begin position="914"/>
        <end position="925"/>
    </location>
</feature>
<feature type="compositionally biased region" description="Low complexity" evidence="1">
    <location>
        <begin position="647"/>
        <end position="694"/>
    </location>
</feature>
<feature type="region of interest" description="Disordered" evidence="1">
    <location>
        <begin position="422"/>
        <end position="490"/>
    </location>
</feature>
<feature type="region of interest" description="Disordered" evidence="1">
    <location>
        <begin position="601"/>
        <end position="959"/>
    </location>
</feature>
<protein>
    <submittedName>
        <fullName evidence="2">Uncharacterized protein</fullName>
    </submittedName>
</protein>
<feature type="compositionally biased region" description="Low complexity" evidence="1">
    <location>
        <begin position="372"/>
        <end position="387"/>
    </location>
</feature>
<dbReference type="EMBL" id="JARKIK010000024">
    <property type="protein sequence ID" value="KAK8743838.1"/>
    <property type="molecule type" value="Genomic_DNA"/>
</dbReference>
<feature type="region of interest" description="Disordered" evidence="1">
    <location>
        <begin position="1014"/>
        <end position="1043"/>
    </location>
</feature>
<name>A0AAW0XV69_CHEQU</name>
<feature type="compositionally biased region" description="Polar residues" evidence="1">
    <location>
        <begin position="818"/>
        <end position="828"/>
    </location>
</feature>
<feature type="region of interest" description="Disordered" evidence="1">
    <location>
        <begin position="343"/>
        <end position="403"/>
    </location>
</feature>
<sequence length="1063" mass="113823">MSQRLQDSPFRETEWDQRLDRMLDDLKTTVGSEGDRSTPDVRADTTLVSSFRTSLYDDRPESFVEIFRSSSRNEGRSGSRGGSRSGSALAGIEDGGHVRHTRREYCTPDSKTHVVSEKYEYDTGDTSKTNHYQKKIMKSTYSTYNSLSAGSLEDRPSLAPESSPQVSPQALPDTKGGDGSHVPAPDTSETESLKTDTMKTSRTASSDYSTLGRLRKNINELDYLISSLEDSKHKEQRKTEVQSSSVSTNISVVSKTNELRVKGATSSKDLSPVKAETSPGNIPVSVVPVGDMTTKNKETVYTAPAEDAVVEHVIQDSVDPAVALTLAAAEACCLSTSKNTHTSHLTTSLIKRTTESEKSASQQKVLREKRSTGPTTTLINGTITSTSHTNKYDGDDEDALDDTKGGEVRRIVWRNRFEKTYEANDSSHPQPAMSIEEESRRRQGIQRQQHHHHQQTSTSASTTSTLSSPPGPSSPPQRTQPAIVSLQRGPSSPYLPQLQCAVYWPGMAAAPYISPGGHSWKEPLPMPTPPQLSPREPGVAYIYTYGNTSGQGVQPLAPLNYVNVPGPHSIPPSEGAPSPTPSSQLQGQPIIYHYSYHYTIQPGQPLPDGAPPPPGGIVSTSPPALQMAPANQQPPTSAQHNQYIQKSHTSTTTTTRSTQPGHPSHPGQPGQPGYPSQGQPVYPGQPGQPGYPSQPAYPDHPGHSVSSAQPTQPQPSSSTIVNYNIHSSTTRSTKTVNRNDTTTVGYPGHPGSDGLYGPGGPGGPGHPVDDHSYPSKPHGPGSLNGPSSPGGPGGTTGPSGPGQPGHPDHPGHPGSLSITINKTTTSHITHPGSYPGAPSGLDGSGDVPPVTSTPYSSRGRSVSPEPRSPSNHTPQHVTYVTHITRSSHSDSLDRVRRPKNETLPFPDTSPIRSTGEHKIPRRVDDLMNSFSDSEDGPVGGPPGRSPHRRDPADHEPLLPNNNQVAVRADADAKAVAVADANAKRELTKNKAGPPVYYPPGHELFHETMHTMTLKEGGRRGKAKWRMERSSGYKESSSSSETKGGMTMVPVCLPLCCGAACVIM</sequence>
<feature type="compositionally biased region" description="Basic and acidic residues" evidence="1">
    <location>
        <begin position="887"/>
        <end position="900"/>
    </location>
</feature>
<dbReference type="AlphaFoldDB" id="A0AAW0XV69"/>
<feature type="compositionally biased region" description="Polar residues" evidence="1">
    <location>
        <begin position="719"/>
        <end position="744"/>
    </location>
</feature>
<accession>A0AAW0XV69</accession>
<feature type="region of interest" description="Disordered" evidence="1">
    <location>
        <begin position="68"/>
        <end position="111"/>
    </location>
</feature>
<reference evidence="2 3" key="1">
    <citation type="journal article" date="2024" name="BMC Genomics">
        <title>Genome assembly of redclaw crayfish (Cherax quadricarinatus) provides insights into its immune adaptation and hypoxia tolerance.</title>
        <authorList>
            <person name="Liu Z."/>
            <person name="Zheng J."/>
            <person name="Li H."/>
            <person name="Fang K."/>
            <person name="Wang S."/>
            <person name="He J."/>
            <person name="Zhou D."/>
            <person name="Weng S."/>
            <person name="Chi M."/>
            <person name="Gu Z."/>
            <person name="He J."/>
            <person name="Li F."/>
            <person name="Wang M."/>
        </authorList>
    </citation>
    <scope>NUCLEOTIDE SEQUENCE [LARGE SCALE GENOMIC DNA]</scope>
    <source>
        <strain evidence="2">ZL_2023a</strain>
    </source>
</reference>
<keyword evidence="3" id="KW-1185">Reference proteome</keyword>
<gene>
    <name evidence="2" type="ORF">OTU49_001287</name>
</gene>
<feature type="compositionally biased region" description="Polar residues" evidence="1">
    <location>
        <begin position="868"/>
        <end position="886"/>
    </location>
</feature>
<dbReference type="PANTHER" id="PTHR41156:SF1">
    <property type="entry name" value="ZASP-LIKE MOTIF DOMAIN-CONTAINING PROTEIN"/>
    <property type="match status" value="1"/>
</dbReference>
<feature type="compositionally biased region" description="Low complexity" evidence="1">
    <location>
        <begin position="1032"/>
        <end position="1043"/>
    </location>
</feature>
<feature type="compositionally biased region" description="Basic residues" evidence="1">
    <location>
        <begin position="442"/>
        <end position="454"/>
    </location>
</feature>
<dbReference type="PANTHER" id="PTHR41156">
    <property type="entry name" value="AGAP006184-PA"/>
    <property type="match status" value="1"/>
</dbReference>
<evidence type="ECO:0000313" key="3">
    <source>
        <dbReference type="Proteomes" id="UP001445076"/>
    </source>
</evidence>
<feature type="compositionally biased region" description="Pro residues" evidence="1">
    <location>
        <begin position="604"/>
        <end position="615"/>
    </location>
</feature>
<evidence type="ECO:0000256" key="1">
    <source>
        <dbReference type="SAM" id="MobiDB-lite"/>
    </source>
</evidence>
<feature type="region of interest" description="Disordered" evidence="1">
    <location>
        <begin position="26"/>
        <end position="45"/>
    </location>
</feature>
<feature type="region of interest" description="Disordered" evidence="1">
    <location>
        <begin position="147"/>
        <end position="208"/>
    </location>
</feature>
<feature type="compositionally biased region" description="Basic and acidic residues" evidence="1">
    <location>
        <begin position="26"/>
        <end position="43"/>
    </location>
</feature>
<feature type="compositionally biased region" description="Low complexity" evidence="1">
    <location>
        <begin position="778"/>
        <end position="787"/>
    </location>
</feature>
<feature type="compositionally biased region" description="Gly residues" evidence="1">
    <location>
        <begin position="754"/>
        <end position="765"/>
    </location>
</feature>
<dbReference type="Proteomes" id="UP001445076">
    <property type="component" value="Unassembled WGS sequence"/>
</dbReference>
<evidence type="ECO:0000313" key="2">
    <source>
        <dbReference type="EMBL" id="KAK8743838.1"/>
    </source>
</evidence>
<feature type="compositionally biased region" description="Low complexity" evidence="1">
    <location>
        <begin position="704"/>
        <end position="718"/>
    </location>
</feature>
<organism evidence="2 3">
    <name type="scientific">Cherax quadricarinatus</name>
    <name type="common">Australian red claw crayfish</name>
    <dbReference type="NCBI Taxonomy" id="27406"/>
    <lineage>
        <taxon>Eukaryota</taxon>
        <taxon>Metazoa</taxon>
        <taxon>Ecdysozoa</taxon>
        <taxon>Arthropoda</taxon>
        <taxon>Crustacea</taxon>
        <taxon>Multicrustacea</taxon>
        <taxon>Malacostraca</taxon>
        <taxon>Eumalacostraca</taxon>
        <taxon>Eucarida</taxon>
        <taxon>Decapoda</taxon>
        <taxon>Pleocyemata</taxon>
        <taxon>Astacidea</taxon>
        <taxon>Parastacoidea</taxon>
        <taxon>Parastacidae</taxon>
        <taxon>Cherax</taxon>
    </lineage>
</organism>
<feature type="compositionally biased region" description="Polar residues" evidence="1">
    <location>
        <begin position="618"/>
        <end position="646"/>
    </location>
</feature>
<feature type="compositionally biased region" description="Low complexity" evidence="1">
    <location>
        <begin position="455"/>
        <end position="468"/>
    </location>
</feature>
<feature type="compositionally biased region" description="Polar residues" evidence="1">
    <location>
        <begin position="850"/>
        <end position="860"/>
    </location>
</feature>
<feature type="region of interest" description="Disordered" evidence="1">
    <location>
        <begin position="566"/>
        <end position="586"/>
    </location>
</feature>